<comment type="caution">
    <text evidence="6">The sequence shown here is derived from an EMBL/GenBank/DDBJ whole genome shotgun (WGS) entry which is preliminary data.</text>
</comment>
<gene>
    <name evidence="6" type="ORF">QMA06_02900</name>
</gene>
<dbReference type="Pfam" id="PF00005">
    <property type="entry name" value="ABC_tran"/>
    <property type="match status" value="2"/>
</dbReference>
<dbReference type="Pfam" id="PF08352">
    <property type="entry name" value="oligo_HPY"/>
    <property type="match status" value="2"/>
</dbReference>
<dbReference type="InterPro" id="IPR003439">
    <property type="entry name" value="ABC_transporter-like_ATP-bd"/>
</dbReference>
<dbReference type="NCBIfam" id="NF008453">
    <property type="entry name" value="PRK11308.1"/>
    <property type="match status" value="2"/>
</dbReference>
<feature type="domain" description="ABC transporter" evidence="5">
    <location>
        <begin position="7"/>
        <end position="256"/>
    </location>
</feature>
<protein>
    <submittedName>
        <fullName evidence="6">ABC transporter ATP-binding protein</fullName>
    </submittedName>
</protein>
<dbReference type="PROSITE" id="PS50893">
    <property type="entry name" value="ABC_TRANSPORTER_2"/>
    <property type="match status" value="2"/>
</dbReference>
<dbReference type="PANTHER" id="PTHR43776">
    <property type="entry name" value="TRANSPORT ATP-BINDING PROTEIN"/>
    <property type="match status" value="1"/>
</dbReference>
<organism evidence="6 7">
    <name type="scientific">Winogradskyella bathintestinalis</name>
    <dbReference type="NCBI Taxonomy" id="3035208"/>
    <lineage>
        <taxon>Bacteria</taxon>
        <taxon>Pseudomonadati</taxon>
        <taxon>Bacteroidota</taxon>
        <taxon>Flavobacteriia</taxon>
        <taxon>Flavobacteriales</taxon>
        <taxon>Flavobacteriaceae</taxon>
        <taxon>Winogradskyella</taxon>
    </lineage>
</organism>
<dbReference type="InterPro" id="IPR013563">
    <property type="entry name" value="Oligopep_ABC_C"/>
</dbReference>
<proteinExistence type="inferred from homology"/>
<dbReference type="InterPro" id="IPR027417">
    <property type="entry name" value="P-loop_NTPase"/>
</dbReference>
<dbReference type="RefSeq" id="WP_290205350.1">
    <property type="nucleotide sequence ID" value="NZ_JASDDK010000001.1"/>
</dbReference>
<dbReference type="InterPro" id="IPR050319">
    <property type="entry name" value="ABC_transp_ATP-bind"/>
</dbReference>
<reference evidence="6 7" key="1">
    <citation type="journal article" date="2023" name="Int. J. Syst. Evol. Microbiol.">
        <title>Winogradskyella bathintestinalis sp. nov., isolated from the intestine of the deep-sea loosejaw dragonfish, Malacosteus niger.</title>
        <authorList>
            <person name="Uniacke-Lowe S."/>
            <person name="Johnson C.N."/>
            <person name="Stanton C."/>
            <person name="Hill C."/>
            <person name="Ross P."/>
        </authorList>
    </citation>
    <scope>NUCLEOTIDE SEQUENCE [LARGE SCALE GENOMIC DNA]</scope>
    <source>
        <strain evidence="6 7">APC 3343</strain>
    </source>
</reference>
<sequence>MANLIDIENINISFFKNKVEKHIIKNVSFSIQPNEIVAVVGESGSGKSITSLALMGLLPKKISKITSGSILFGNKQLVNLAEKEFQNLRGKEIAMIFQEPMSSLNPSMRCGKQVQEILKQHFKLTAAEIKSEVIHLFEKVKLPHPDRIFKAYPHEISGGQKQRVMIAMAIACKPKLLIADEPTTALDVTVQKEILELLKTIQSTTKMSVLFISHDLSLVSELADRVLVMYQGEIVEQGTTATIFNTPHHNYTKALIAARPSTEFRLEQLPTISDFMSDNVSKAIISDADRAKNHKDLYAQNPLLEVIDLEKTYLSKTGWLSKDVAFNAVDGVSFKVFPGETLGLVGESGCGKSTLGNAILLLDKATSGRILYKGIDISKLNTAEMRSLRKDIQIIFQDPFASLNPRLTIGNAILEPMKVHGIGSSNNERKEKVIAILEKVGLDASAFDRYPHEFSGGQRQRVGIARTIALEPQLIVCDESVSALDISVQAQVLNLLNNLKEQFGFTYIFISHDLAVVKYMADQLLVMNKGKIEEIGDADIIYASPKQAYTKKLIHAIPKGL</sequence>
<evidence type="ECO:0000256" key="2">
    <source>
        <dbReference type="ARBA" id="ARBA00022448"/>
    </source>
</evidence>
<comment type="similarity">
    <text evidence="1">Belongs to the ABC transporter superfamily.</text>
</comment>
<dbReference type="EMBL" id="JASDDK010000001">
    <property type="protein sequence ID" value="MDN3491654.1"/>
    <property type="molecule type" value="Genomic_DNA"/>
</dbReference>
<dbReference type="InterPro" id="IPR003593">
    <property type="entry name" value="AAA+_ATPase"/>
</dbReference>
<evidence type="ECO:0000256" key="4">
    <source>
        <dbReference type="ARBA" id="ARBA00022840"/>
    </source>
</evidence>
<dbReference type="CDD" id="cd03257">
    <property type="entry name" value="ABC_NikE_OppD_transporters"/>
    <property type="match status" value="2"/>
</dbReference>
<evidence type="ECO:0000256" key="1">
    <source>
        <dbReference type="ARBA" id="ARBA00005417"/>
    </source>
</evidence>
<evidence type="ECO:0000313" key="6">
    <source>
        <dbReference type="EMBL" id="MDN3491654.1"/>
    </source>
</evidence>
<dbReference type="GO" id="GO:0005524">
    <property type="term" value="F:ATP binding"/>
    <property type="evidence" value="ECO:0007669"/>
    <property type="project" value="UniProtKB-KW"/>
</dbReference>
<dbReference type="SMART" id="SM00382">
    <property type="entry name" value="AAA"/>
    <property type="match status" value="2"/>
</dbReference>
<feature type="domain" description="ABC transporter" evidence="5">
    <location>
        <begin position="304"/>
        <end position="554"/>
    </location>
</feature>
<dbReference type="InterPro" id="IPR017871">
    <property type="entry name" value="ABC_transporter-like_CS"/>
</dbReference>
<evidence type="ECO:0000313" key="7">
    <source>
        <dbReference type="Proteomes" id="UP001231197"/>
    </source>
</evidence>
<dbReference type="Proteomes" id="UP001231197">
    <property type="component" value="Unassembled WGS sequence"/>
</dbReference>
<keyword evidence="2" id="KW-0813">Transport</keyword>
<evidence type="ECO:0000256" key="3">
    <source>
        <dbReference type="ARBA" id="ARBA00022741"/>
    </source>
</evidence>
<evidence type="ECO:0000259" key="5">
    <source>
        <dbReference type="PROSITE" id="PS50893"/>
    </source>
</evidence>
<dbReference type="SUPFAM" id="SSF52540">
    <property type="entry name" value="P-loop containing nucleoside triphosphate hydrolases"/>
    <property type="match status" value="2"/>
</dbReference>
<dbReference type="NCBIfam" id="NF007739">
    <property type="entry name" value="PRK10419.1"/>
    <property type="match status" value="2"/>
</dbReference>
<dbReference type="PANTHER" id="PTHR43776:SF7">
    <property type="entry name" value="D,D-DIPEPTIDE TRANSPORT ATP-BINDING PROTEIN DDPF-RELATED"/>
    <property type="match status" value="1"/>
</dbReference>
<accession>A0ABT7ZRQ4</accession>
<keyword evidence="4 6" id="KW-0067">ATP-binding</keyword>
<keyword evidence="3" id="KW-0547">Nucleotide-binding</keyword>
<dbReference type="Gene3D" id="3.40.50.300">
    <property type="entry name" value="P-loop containing nucleotide triphosphate hydrolases"/>
    <property type="match status" value="2"/>
</dbReference>
<name>A0ABT7ZRQ4_9FLAO</name>
<dbReference type="PROSITE" id="PS00211">
    <property type="entry name" value="ABC_TRANSPORTER_1"/>
    <property type="match status" value="2"/>
</dbReference>
<keyword evidence="7" id="KW-1185">Reference proteome</keyword>